<evidence type="ECO:0000313" key="1">
    <source>
        <dbReference type="EMBL" id="BBM87314.1"/>
    </source>
</evidence>
<proteinExistence type="predicted"/>
<accession>A0A5S9ISV8</accession>
<dbReference type="RefSeq" id="WP_151971339.1">
    <property type="nucleotide sequence ID" value="NZ_AP019860.1"/>
</dbReference>
<name>A0A5S9ISV8_UABAM</name>
<organism evidence="1 2">
    <name type="scientific">Uabimicrobium amorphum</name>
    <dbReference type="NCBI Taxonomy" id="2596890"/>
    <lineage>
        <taxon>Bacteria</taxon>
        <taxon>Pseudomonadati</taxon>
        <taxon>Planctomycetota</taxon>
        <taxon>Candidatus Uabimicrobiia</taxon>
        <taxon>Candidatus Uabimicrobiales</taxon>
        <taxon>Candidatus Uabimicrobiaceae</taxon>
        <taxon>Candidatus Uabimicrobium</taxon>
    </lineage>
</organism>
<evidence type="ECO:0000313" key="2">
    <source>
        <dbReference type="Proteomes" id="UP000326354"/>
    </source>
</evidence>
<dbReference type="AlphaFoldDB" id="A0A5S9ISV8"/>
<dbReference type="KEGG" id="uam:UABAM_05723"/>
<evidence type="ECO:0008006" key="3">
    <source>
        <dbReference type="Google" id="ProtNLM"/>
    </source>
</evidence>
<keyword evidence="2" id="KW-1185">Reference proteome</keyword>
<dbReference type="OrthoDB" id="257523at2"/>
<dbReference type="EMBL" id="AP019860">
    <property type="protein sequence ID" value="BBM87314.1"/>
    <property type="molecule type" value="Genomic_DNA"/>
</dbReference>
<reference evidence="1 2" key="1">
    <citation type="submission" date="2019-08" db="EMBL/GenBank/DDBJ databases">
        <title>Complete genome sequence of Candidatus Uab amorphum.</title>
        <authorList>
            <person name="Shiratori T."/>
            <person name="Suzuki S."/>
            <person name="Kakizawa Y."/>
            <person name="Ishida K."/>
        </authorList>
    </citation>
    <scope>NUCLEOTIDE SEQUENCE [LARGE SCALE GENOMIC DNA]</scope>
    <source>
        <strain evidence="1 2">SRT547</strain>
    </source>
</reference>
<gene>
    <name evidence="1" type="ORF">UABAM_05723</name>
</gene>
<dbReference type="Proteomes" id="UP000326354">
    <property type="component" value="Chromosome"/>
</dbReference>
<sequence>MKQRLFTFNFNNPKVWTLLFVTVVFVGDRIIGEVLKYTVQKSQFRYSRLYGKTAHSKYILIGNSRGLVFHSPTIAQKTKQKVINLSYNSMPTELACALIRDYLEIYPAPKYILWEITMLNYNSKKLIANFTPYQSSQNIGPLVAQKYPKLYWWCNFSHIYRYRGEVFLRVLYYMFKNDQNWVLHQEGNIQQIKKSIAQIESVTFRADNKDLEKIKELALFAKSKNCEIKLMIQPLFPDFVPKVKNLQMWKEKITQRTGLKIYDYSQAQFPENYFVDRVHLNKKGAKAYSQLLYNDGIFK</sequence>
<protein>
    <recommendedName>
        <fullName evidence="3">SGNH/GDSL hydrolase family protein</fullName>
    </recommendedName>
</protein>